<accession>A0A9N9HHK7</accession>
<feature type="non-terminal residue" evidence="3">
    <location>
        <position position="1"/>
    </location>
</feature>
<keyword evidence="4" id="KW-1185">Reference proteome</keyword>
<feature type="compositionally biased region" description="Low complexity" evidence="2">
    <location>
        <begin position="211"/>
        <end position="223"/>
    </location>
</feature>
<evidence type="ECO:0000313" key="4">
    <source>
        <dbReference type="Proteomes" id="UP000789342"/>
    </source>
</evidence>
<feature type="compositionally biased region" description="Polar residues" evidence="2">
    <location>
        <begin position="1"/>
        <end position="10"/>
    </location>
</feature>
<dbReference type="Proteomes" id="UP000789342">
    <property type="component" value="Unassembled WGS sequence"/>
</dbReference>
<feature type="region of interest" description="Disordered" evidence="2">
    <location>
        <begin position="1"/>
        <end position="41"/>
    </location>
</feature>
<evidence type="ECO:0000313" key="3">
    <source>
        <dbReference type="EMBL" id="CAG8681359.1"/>
    </source>
</evidence>
<feature type="compositionally biased region" description="Basic and acidic residues" evidence="2">
    <location>
        <begin position="374"/>
        <end position="387"/>
    </location>
</feature>
<evidence type="ECO:0000256" key="2">
    <source>
        <dbReference type="SAM" id="MobiDB-lite"/>
    </source>
</evidence>
<dbReference type="EMBL" id="CAJVPV010013924">
    <property type="protein sequence ID" value="CAG8681359.1"/>
    <property type="molecule type" value="Genomic_DNA"/>
</dbReference>
<protein>
    <submittedName>
        <fullName evidence="3">107_t:CDS:1</fullName>
    </submittedName>
</protein>
<comment type="caution">
    <text evidence="3">The sequence shown here is derived from an EMBL/GenBank/DDBJ whole genome shotgun (WGS) entry which is preliminary data.</text>
</comment>
<sequence length="997" mass="114569">MTSVASNNVPTRKMPKKSKTGPTVRLPKPNIQSEGMRERYETTASKIFDEEVFEKNPETTNTKLDIFQTSPFLHEDKTVIVKCPPPPKKDEQKEKDSHISDALDALNGMRREPLATQEVNRSSSTMPITAIEALEKIFGKVPEQKTHGSNYGRLAQDFTFPPRNKSTAGSGNNVASSSKKVSESNDTKESPEEIEKKERRKSNLNALAKEFTPSFFSGSTSTTEADKSVDKSVDKSIDKSADKSVDKSADTSDSKDDDSRKKKSTRKEKLNHDLNGDSENSYQHNKKKRPQHILNQEVLPCPDNGSYVYEHSYSMRGPPTPYPSVPSHWEEFNSKMTEVVSKVQSEVQKQIEALANEIKTSMIEQNSDDTEDSSVNRDVKDSERGNESAELIEFQETYIQELRNNRQEIQSAHDELLSRYEKLQTQHLALQADLKAALQESQGDVQRTNSIQQRHIELQNMHQNLQAQYQQELSQIDEIQARLQQLLSEQYKIQESQQQSYNDLTHSQRRISELDADLKESRARVAQLTAENVKHTEENKTLNSTVSEKNSLVRDLQNMYEKLYEENQALQQRNERMSLSETNHMKNISDLNLKLRQTEVDFESSKIKIRELENLIEDLKIKENSSRSMLQEVENQIGELRIQKTHLQEKLEIQSMQINSKNREVEGINKEIKRLGLENLELEKKSKDELLQAHITISELNNKLTELEKAHDHNKALESQVAEYSQVRSHMKGLEKKITELETECAQVERYKSHNNELETQLKEYQQRIKNFEDRTVLLEQKQKEHEAEREEVTLLRSRCVELQKEKEVSLRYTQELDDVKKELQRLSIDLRGRDAELTAVKLERTELKTRLNEVELERSKLVKENSTLRSNPIIASNINHNYVSPADTPNQELDIAYGGSFEQYPQQIFSQPSNFIPNLQSYPAPTPNVRYTPLQQTHVQTPMQLPPLVPMSPKSQQPIMSQLTHAGVSHPYQAQMNHPPTFAPQTQLLSPISTPQ</sequence>
<name>A0A9N9HHK7_9GLOM</name>
<proteinExistence type="predicted"/>
<feature type="compositionally biased region" description="Basic and acidic residues" evidence="2">
    <location>
        <begin position="180"/>
        <end position="197"/>
    </location>
</feature>
<reference evidence="3" key="1">
    <citation type="submission" date="2021-06" db="EMBL/GenBank/DDBJ databases">
        <authorList>
            <person name="Kallberg Y."/>
            <person name="Tangrot J."/>
            <person name="Rosling A."/>
        </authorList>
    </citation>
    <scope>NUCLEOTIDE SEQUENCE</scope>
    <source>
        <strain evidence="3">CL551</strain>
    </source>
</reference>
<feature type="coiled-coil region" evidence="1">
    <location>
        <begin position="392"/>
        <end position="872"/>
    </location>
</feature>
<gene>
    <name evidence="3" type="ORF">AMORRO_LOCUS11263</name>
</gene>
<organism evidence="3 4">
    <name type="scientific">Acaulospora morrowiae</name>
    <dbReference type="NCBI Taxonomy" id="94023"/>
    <lineage>
        <taxon>Eukaryota</taxon>
        <taxon>Fungi</taxon>
        <taxon>Fungi incertae sedis</taxon>
        <taxon>Mucoromycota</taxon>
        <taxon>Glomeromycotina</taxon>
        <taxon>Glomeromycetes</taxon>
        <taxon>Diversisporales</taxon>
        <taxon>Acaulosporaceae</taxon>
        <taxon>Acaulospora</taxon>
    </lineage>
</organism>
<evidence type="ECO:0000256" key="1">
    <source>
        <dbReference type="SAM" id="Coils"/>
    </source>
</evidence>
<feature type="region of interest" description="Disordered" evidence="2">
    <location>
        <begin position="144"/>
        <end position="299"/>
    </location>
</feature>
<dbReference type="OrthoDB" id="76453at2759"/>
<feature type="region of interest" description="Disordered" evidence="2">
    <location>
        <begin position="360"/>
        <end position="387"/>
    </location>
</feature>
<feature type="compositionally biased region" description="Polar residues" evidence="2">
    <location>
        <begin position="164"/>
        <end position="179"/>
    </location>
</feature>
<keyword evidence="1" id="KW-0175">Coiled coil</keyword>
<dbReference type="AlphaFoldDB" id="A0A9N9HHK7"/>
<feature type="compositionally biased region" description="Basic and acidic residues" evidence="2">
    <location>
        <begin position="224"/>
        <end position="260"/>
    </location>
</feature>